<feature type="domain" description="AprE-like long alpha-helical hairpin" evidence="3">
    <location>
        <begin position="176"/>
        <end position="359"/>
    </location>
</feature>
<dbReference type="AlphaFoldDB" id="A0AA42CQD3"/>
<organism evidence="4 5">
    <name type="scientific">Lichenifustis flavocetrariae</name>
    <dbReference type="NCBI Taxonomy" id="2949735"/>
    <lineage>
        <taxon>Bacteria</taxon>
        <taxon>Pseudomonadati</taxon>
        <taxon>Pseudomonadota</taxon>
        <taxon>Alphaproteobacteria</taxon>
        <taxon>Hyphomicrobiales</taxon>
        <taxon>Lichenihabitantaceae</taxon>
        <taxon>Lichenifustis</taxon>
    </lineage>
</organism>
<dbReference type="InterPro" id="IPR003715">
    <property type="entry name" value="Poly_export_N"/>
</dbReference>
<dbReference type="InterPro" id="IPR049712">
    <property type="entry name" value="Poly_export"/>
</dbReference>
<evidence type="ECO:0000259" key="2">
    <source>
        <dbReference type="Pfam" id="PF02563"/>
    </source>
</evidence>
<feature type="domain" description="Polysaccharide export protein N-terminal" evidence="2">
    <location>
        <begin position="47"/>
        <end position="120"/>
    </location>
</feature>
<dbReference type="PANTHER" id="PTHR33619:SF3">
    <property type="entry name" value="POLYSACCHARIDE EXPORT PROTEIN GFCE-RELATED"/>
    <property type="match status" value="1"/>
</dbReference>
<dbReference type="Proteomes" id="UP001165667">
    <property type="component" value="Unassembled WGS sequence"/>
</dbReference>
<dbReference type="Gene3D" id="3.30.1950.10">
    <property type="entry name" value="wza like domain"/>
    <property type="match status" value="1"/>
</dbReference>
<gene>
    <name evidence="4" type="ORF">M8523_25500</name>
</gene>
<accession>A0AA42CQD3</accession>
<dbReference type="PANTHER" id="PTHR33619">
    <property type="entry name" value="POLYSACCHARIDE EXPORT PROTEIN GFCE-RELATED"/>
    <property type="match status" value="1"/>
</dbReference>
<proteinExistence type="predicted"/>
<name>A0AA42CQD3_9HYPH</name>
<reference evidence="4" key="1">
    <citation type="submission" date="2022-05" db="EMBL/GenBank/DDBJ databases">
        <authorList>
            <person name="Pankratov T."/>
        </authorList>
    </citation>
    <scope>NUCLEOTIDE SEQUENCE</scope>
    <source>
        <strain evidence="4">BP6-180914</strain>
    </source>
</reference>
<keyword evidence="5" id="KW-1185">Reference proteome</keyword>
<evidence type="ECO:0000256" key="1">
    <source>
        <dbReference type="ARBA" id="ARBA00022729"/>
    </source>
</evidence>
<evidence type="ECO:0000313" key="5">
    <source>
        <dbReference type="Proteomes" id="UP001165667"/>
    </source>
</evidence>
<sequence length="426" mass="46241">MRQRWFEDNSKRVRNAGRPVVITLRFFLILTLLAGWGPVTAAQETPDGTAYRLGTGDEIRVIVQDQPQASGQATIVDDGYVALPLLDGVNLAGNTVREASAAIRQKLAAKFVDPVVAVEVSHYRPFFVLGDVATPGMYPWFPGATVAQAVAVAGGYRGKNDYLQTVVAGIRAVEALAVARYELAVARVQEARLHAEIDGTAMLAAPQADDAASAPLLSELTAREQVVLTTRVTGFAKQIELLKREQAIRTDEMAALDERIKSQGRQDEKLLSEITDVQVLVSHGNSPITRLNDLYREQNRLQSDTLQTQVLLNQARNGRNQAELQGANITRERRVQLLVDQQDAEGRIQRLREQVRAETSIVLEAAALQGQPGGEGVTTRFWLQGKGATTNRAADDNTGVAPGDVLRVERNLASASGGNVVALGQR</sequence>
<dbReference type="InterPro" id="IPR058781">
    <property type="entry name" value="HH_AprE-like"/>
</dbReference>
<keyword evidence="1" id="KW-0732">Signal</keyword>
<dbReference type="GO" id="GO:0015159">
    <property type="term" value="F:polysaccharide transmembrane transporter activity"/>
    <property type="evidence" value="ECO:0007669"/>
    <property type="project" value="InterPro"/>
</dbReference>
<dbReference type="RefSeq" id="WP_282587718.1">
    <property type="nucleotide sequence ID" value="NZ_JAMOIM010000024.1"/>
</dbReference>
<evidence type="ECO:0000259" key="3">
    <source>
        <dbReference type="Pfam" id="PF25994"/>
    </source>
</evidence>
<dbReference type="Pfam" id="PF02563">
    <property type="entry name" value="Poly_export"/>
    <property type="match status" value="1"/>
</dbReference>
<evidence type="ECO:0000313" key="4">
    <source>
        <dbReference type="EMBL" id="MCW6511342.1"/>
    </source>
</evidence>
<dbReference type="Gene3D" id="3.10.560.10">
    <property type="entry name" value="Outer membrane lipoprotein wza domain like"/>
    <property type="match status" value="1"/>
</dbReference>
<dbReference type="EMBL" id="JAMOIM010000024">
    <property type="protein sequence ID" value="MCW6511342.1"/>
    <property type="molecule type" value="Genomic_DNA"/>
</dbReference>
<comment type="caution">
    <text evidence="4">The sequence shown here is derived from an EMBL/GenBank/DDBJ whole genome shotgun (WGS) entry which is preliminary data.</text>
</comment>
<dbReference type="Pfam" id="PF25994">
    <property type="entry name" value="HH_AprE"/>
    <property type="match status" value="1"/>
</dbReference>
<protein>
    <submittedName>
        <fullName evidence="4">Polysaccharide biosynthesis/export family protein</fullName>
    </submittedName>
</protein>